<dbReference type="InterPro" id="IPR035093">
    <property type="entry name" value="RelE/ParE_toxin_dom_sf"/>
</dbReference>
<keyword evidence="1" id="KW-1277">Toxin-antitoxin system</keyword>
<proteinExistence type="predicted"/>
<dbReference type="RefSeq" id="WP_085935006.1">
    <property type="nucleotide sequence ID" value="NZ_FUWJ01000003.1"/>
</dbReference>
<keyword evidence="3" id="KW-1185">Reference proteome</keyword>
<dbReference type="Gene3D" id="3.30.2310.20">
    <property type="entry name" value="RelE-like"/>
    <property type="match status" value="1"/>
</dbReference>
<dbReference type="InterPro" id="IPR007712">
    <property type="entry name" value="RelE/ParE_toxin"/>
</dbReference>
<reference evidence="3" key="1">
    <citation type="submission" date="2017-02" db="EMBL/GenBank/DDBJ databases">
        <authorList>
            <person name="Varghese N."/>
            <person name="Submissions S."/>
        </authorList>
    </citation>
    <scope>NUCLEOTIDE SEQUENCE [LARGE SCALE GENOMIC DNA]</scope>
    <source>
        <strain evidence="3">ATCC 27094</strain>
    </source>
</reference>
<organism evidence="2 3">
    <name type="scientific">Enhydrobacter aerosaccus</name>
    <dbReference type="NCBI Taxonomy" id="225324"/>
    <lineage>
        <taxon>Bacteria</taxon>
        <taxon>Pseudomonadati</taxon>
        <taxon>Pseudomonadota</taxon>
        <taxon>Alphaproteobacteria</taxon>
        <taxon>Hyphomicrobiales</taxon>
        <taxon>Enhydrobacter</taxon>
    </lineage>
</organism>
<evidence type="ECO:0000256" key="1">
    <source>
        <dbReference type="ARBA" id="ARBA00022649"/>
    </source>
</evidence>
<gene>
    <name evidence="2" type="ORF">SAMN02745126_03321</name>
</gene>
<name>A0A1T4QMK7_9HYPH</name>
<protein>
    <submittedName>
        <fullName evidence="2">Plasmid stabilization system protein ParE</fullName>
    </submittedName>
</protein>
<dbReference type="Proteomes" id="UP000190092">
    <property type="component" value="Unassembled WGS sequence"/>
</dbReference>
<dbReference type="AlphaFoldDB" id="A0A1T4QMK7"/>
<evidence type="ECO:0000313" key="3">
    <source>
        <dbReference type="Proteomes" id="UP000190092"/>
    </source>
</evidence>
<sequence length="100" mass="11563">MAVTVVYKRAAEAEITDIVEYHEAQRPGVGVAFLDELRRIEAHLQQNPALYHEVMPGIRRAPLRRFPYGVFYLIENGQVVVLACFHLRRAPRPHMELKAR</sequence>
<dbReference type="EMBL" id="FUWJ01000003">
    <property type="protein sequence ID" value="SKA04934.1"/>
    <property type="molecule type" value="Genomic_DNA"/>
</dbReference>
<dbReference type="Pfam" id="PF05016">
    <property type="entry name" value="ParE_toxin"/>
    <property type="match status" value="1"/>
</dbReference>
<dbReference type="STRING" id="225324.SAMN02745126_03321"/>
<dbReference type="OrthoDB" id="9809155at2"/>
<accession>A0A1T4QMK7</accession>
<evidence type="ECO:0000313" key="2">
    <source>
        <dbReference type="EMBL" id="SKA04934.1"/>
    </source>
</evidence>